<proteinExistence type="predicted"/>
<evidence type="ECO:0000313" key="2">
    <source>
        <dbReference type="Proteomes" id="UP000828390"/>
    </source>
</evidence>
<dbReference type="AlphaFoldDB" id="A0A9D4NPA8"/>
<name>A0A9D4NPA8_DREPO</name>
<organism evidence="1 2">
    <name type="scientific">Dreissena polymorpha</name>
    <name type="common">Zebra mussel</name>
    <name type="synonym">Mytilus polymorpha</name>
    <dbReference type="NCBI Taxonomy" id="45954"/>
    <lineage>
        <taxon>Eukaryota</taxon>
        <taxon>Metazoa</taxon>
        <taxon>Spiralia</taxon>
        <taxon>Lophotrochozoa</taxon>
        <taxon>Mollusca</taxon>
        <taxon>Bivalvia</taxon>
        <taxon>Autobranchia</taxon>
        <taxon>Heteroconchia</taxon>
        <taxon>Euheterodonta</taxon>
        <taxon>Imparidentia</taxon>
        <taxon>Neoheterodontei</taxon>
        <taxon>Myida</taxon>
        <taxon>Dreissenoidea</taxon>
        <taxon>Dreissenidae</taxon>
        <taxon>Dreissena</taxon>
    </lineage>
</organism>
<keyword evidence="2" id="KW-1185">Reference proteome</keyword>
<reference evidence="1" key="1">
    <citation type="journal article" date="2019" name="bioRxiv">
        <title>The Genome of the Zebra Mussel, Dreissena polymorpha: A Resource for Invasive Species Research.</title>
        <authorList>
            <person name="McCartney M.A."/>
            <person name="Auch B."/>
            <person name="Kono T."/>
            <person name="Mallez S."/>
            <person name="Zhang Y."/>
            <person name="Obille A."/>
            <person name="Becker A."/>
            <person name="Abrahante J.E."/>
            <person name="Garbe J."/>
            <person name="Badalamenti J.P."/>
            <person name="Herman A."/>
            <person name="Mangelson H."/>
            <person name="Liachko I."/>
            <person name="Sullivan S."/>
            <person name="Sone E.D."/>
            <person name="Koren S."/>
            <person name="Silverstein K.A.T."/>
            <person name="Beckman K.B."/>
            <person name="Gohl D.M."/>
        </authorList>
    </citation>
    <scope>NUCLEOTIDE SEQUENCE</scope>
    <source>
        <strain evidence="1">Duluth1</strain>
        <tissue evidence="1">Whole animal</tissue>
    </source>
</reference>
<gene>
    <name evidence="1" type="ORF">DPMN_022384</name>
</gene>
<accession>A0A9D4NPA8</accession>
<dbReference type="EMBL" id="JAIWYP010000001">
    <property type="protein sequence ID" value="KAH3898165.1"/>
    <property type="molecule type" value="Genomic_DNA"/>
</dbReference>
<protein>
    <submittedName>
        <fullName evidence="1">Uncharacterized protein</fullName>
    </submittedName>
</protein>
<dbReference type="Proteomes" id="UP000828390">
    <property type="component" value="Unassembled WGS sequence"/>
</dbReference>
<comment type="caution">
    <text evidence="1">The sequence shown here is derived from an EMBL/GenBank/DDBJ whole genome shotgun (WGS) entry which is preliminary data.</text>
</comment>
<evidence type="ECO:0000313" key="1">
    <source>
        <dbReference type="EMBL" id="KAH3898165.1"/>
    </source>
</evidence>
<sequence>MILSYLIVSQLAAIVQKKGLIVPKRTTTKPMLEGGKFIMKVGCFNKEDRSQFEHCVNNGQLRKLFNPINTLLQDVGKDVAIDVMIHNAGIALNI</sequence>
<reference evidence="1" key="2">
    <citation type="submission" date="2020-11" db="EMBL/GenBank/DDBJ databases">
        <authorList>
            <person name="McCartney M.A."/>
            <person name="Auch B."/>
            <person name="Kono T."/>
            <person name="Mallez S."/>
            <person name="Becker A."/>
            <person name="Gohl D.M."/>
            <person name="Silverstein K.A.T."/>
            <person name="Koren S."/>
            <person name="Bechman K.B."/>
            <person name="Herman A."/>
            <person name="Abrahante J.E."/>
            <person name="Garbe J."/>
        </authorList>
    </citation>
    <scope>NUCLEOTIDE SEQUENCE</scope>
    <source>
        <strain evidence="1">Duluth1</strain>
        <tissue evidence="1">Whole animal</tissue>
    </source>
</reference>